<keyword evidence="2" id="KW-0813">Transport</keyword>
<dbReference type="PANTHER" id="PTHR43549:SF3">
    <property type="entry name" value="MULTIDRUG RESISTANCE PROTEIN YPNP-RELATED"/>
    <property type="match status" value="1"/>
</dbReference>
<gene>
    <name evidence="8" type="ORF">KP005_18185</name>
</gene>
<dbReference type="CDD" id="cd13145">
    <property type="entry name" value="MATE_like_5"/>
    <property type="match status" value="1"/>
</dbReference>
<feature type="transmembrane region" description="Helical" evidence="7">
    <location>
        <begin position="100"/>
        <end position="122"/>
    </location>
</feature>
<dbReference type="PIRSF" id="PIRSF006603">
    <property type="entry name" value="DinF"/>
    <property type="match status" value="1"/>
</dbReference>
<feature type="transmembrane region" description="Helical" evidence="7">
    <location>
        <begin position="361"/>
        <end position="382"/>
    </location>
</feature>
<dbReference type="InterPro" id="IPR002528">
    <property type="entry name" value="MATE_fam"/>
</dbReference>
<evidence type="ECO:0000313" key="9">
    <source>
        <dbReference type="Proteomes" id="UP000683493"/>
    </source>
</evidence>
<evidence type="ECO:0000256" key="5">
    <source>
        <dbReference type="ARBA" id="ARBA00022989"/>
    </source>
</evidence>
<reference evidence="8 9" key="1">
    <citation type="submission" date="2021-06" db="EMBL/GenBank/DDBJ databases">
        <title>Gemonas diversity in paddy soil.</title>
        <authorList>
            <person name="Liu G."/>
        </authorList>
    </citation>
    <scope>NUCLEOTIDE SEQUENCE [LARGE SCALE GENOMIC DNA]</scope>
    <source>
        <strain evidence="8 9">RG29</strain>
    </source>
</reference>
<feature type="transmembrane region" description="Helical" evidence="7">
    <location>
        <begin position="169"/>
        <end position="186"/>
    </location>
</feature>
<feature type="transmembrane region" description="Helical" evidence="7">
    <location>
        <begin position="20"/>
        <end position="37"/>
    </location>
</feature>
<accession>A0ABX8JG06</accession>
<feature type="transmembrane region" description="Helical" evidence="7">
    <location>
        <begin position="288"/>
        <end position="309"/>
    </location>
</feature>
<evidence type="ECO:0000256" key="4">
    <source>
        <dbReference type="ARBA" id="ARBA00022692"/>
    </source>
</evidence>
<dbReference type="NCBIfam" id="TIGR00797">
    <property type="entry name" value="matE"/>
    <property type="match status" value="1"/>
</dbReference>
<evidence type="ECO:0000256" key="6">
    <source>
        <dbReference type="ARBA" id="ARBA00023136"/>
    </source>
</evidence>
<feature type="transmembrane region" description="Helical" evidence="7">
    <location>
        <begin position="389"/>
        <end position="410"/>
    </location>
</feature>
<dbReference type="EMBL" id="CP076724">
    <property type="protein sequence ID" value="QWV97248.1"/>
    <property type="molecule type" value="Genomic_DNA"/>
</dbReference>
<feature type="transmembrane region" description="Helical" evidence="7">
    <location>
        <begin position="321"/>
        <end position="341"/>
    </location>
</feature>
<evidence type="ECO:0000256" key="1">
    <source>
        <dbReference type="ARBA" id="ARBA00004651"/>
    </source>
</evidence>
<feature type="transmembrane region" description="Helical" evidence="7">
    <location>
        <begin position="416"/>
        <end position="441"/>
    </location>
</feature>
<comment type="subcellular location">
    <subcellularLocation>
        <location evidence="1">Cell membrane</location>
        <topology evidence="1">Multi-pass membrane protein</topology>
    </subcellularLocation>
</comment>
<keyword evidence="3" id="KW-1003">Cell membrane</keyword>
<keyword evidence="5 7" id="KW-1133">Transmembrane helix</keyword>
<feature type="transmembrane region" description="Helical" evidence="7">
    <location>
        <begin position="134"/>
        <end position="157"/>
    </location>
</feature>
<keyword evidence="6 7" id="KW-0472">Membrane</keyword>
<sequence length="462" mass="49726">MHQRDYDLLHQPIPGLIRKIALPTSVGYFFNTMFNVVDTFYGGRISTDALAALSLSFPVFFLIIAIGAGISTGATALIGHALGSGDRDGARHLAGQTLSFGLAHGVFLTLLGLACAPFLFGLLGATGVVLELALQYMVCIFAGSVFFLVNYVLNAILNATGDSRSFRNYLVLGFFLNLAFDPWFMYGGMGLPAMGLPGIAWATVLVQAIGNCYMLLRVKQSGMLRHFRFAELVPDRHAYYQLAKQGFPSSLNMMTVAIGIFVITRFVARFGSDAVAAYGIGTRIEQIALLPVMGMNVATLALVAQNSGARQLERVVQTIRCALRAGIILMSFGTAAVFLAARPLMSLFTKDPRVVGIGVQYLRIEAFVFIAYVILYTSVSVLQGLKRPAIPLVVGLVRQIVLPIPVFYLLADLLGWGLTGIWCGILLVTWGAACVILLYVLRLAATLDGPVRLAPETGVEGG</sequence>
<name>A0ABX8JG06_9BACT</name>
<dbReference type="Proteomes" id="UP000683493">
    <property type="component" value="Chromosome"/>
</dbReference>
<organism evidence="8 9">
    <name type="scientific">Geomonas diazotrophica</name>
    <dbReference type="NCBI Taxonomy" id="2843197"/>
    <lineage>
        <taxon>Bacteria</taxon>
        <taxon>Pseudomonadati</taxon>
        <taxon>Thermodesulfobacteriota</taxon>
        <taxon>Desulfuromonadia</taxon>
        <taxon>Geobacterales</taxon>
        <taxon>Geobacteraceae</taxon>
        <taxon>Geomonas</taxon>
    </lineage>
</organism>
<feature type="transmembrane region" description="Helical" evidence="7">
    <location>
        <begin position="251"/>
        <end position="268"/>
    </location>
</feature>
<feature type="transmembrane region" description="Helical" evidence="7">
    <location>
        <begin position="198"/>
        <end position="216"/>
    </location>
</feature>
<keyword evidence="4 7" id="KW-0812">Transmembrane</keyword>
<evidence type="ECO:0000256" key="2">
    <source>
        <dbReference type="ARBA" id="ARBA00022448"/>
    </source>
</evidence>
<evidence type="ECO:0000313" key="8">
    <source>
        <dbReference type="EMBL" id="QWV97248.1"/>
    </source>
</evidence>
<evidence type="ECO:0000256" key="3">
    <source>
        <dbReference type="ARBA" id="ARBA00022475"/>
    </source>
</evidence>
<dbReference type="InterPro" id="IPR048279">
    <property type="entry name" value="MdtK-like"/>
</dbReference>
<dbReference type="InterPro" id="IPR052031">
    <property type="entry name" value="Membrane_Transporter-Flippase"/>
</dbReference>
<feature type="transmembrane region" description="Helical" evidence="7">
    <location>
        <begin position="57"/>
        <end position="79"/>
    </location>
</feature>
<evidence type="ECO:0000256" key="7">
    <source>
        <dbReference type="SAM" id="Phobius"/>
    </source>
</evidence>
<proteinExistence type="predicted"/>
<dbReference type="PANTHER" id="PTHR43549">
    <property type="entry name" value="MULTIDRUG RESISTANCE PROTEIN YPNP-RELATED"/>
    <property type="match status" value="1"/>
</dbReference>
<protein>
    <submittedName>
        <fullName evidence="8">MATE family efflux transporter</fullName>
    </submittedName>
</protein>
<keyword evidence="9" id="KW-1185">Reference proteome</keyword>
<dbReference type="Pfam" id="PF01554">
    <property type="entry name" value="MatE"/>
    <property type="match status" value="2"/>
</dbReference>